<dbReference type="InterPro" id="IPR040198">
    <property type="entry name" value="Fido_containing"/>
</dbReference>
<feature type="binding site" evidence="17">
    <location>
        <begin position="420"/>
        <end position="421"/>
    </location>
    <ligand>
        <name>ATP</name>
        <dbReference type="ChEBI" id="CHEBI:30616"/>
    </ligand>
</feature>
<dbReference type="InterPro" id="IPR036597">
    <property type="entry name" value="Fido-like_dom_sf"/>
</dbReference>
<keyword evidence="8" id="KW-0802">TPR repeat</keyword>
<dbReference type="GO" id="GO:0005524">
    <property type="term" value="F:ATP binding"/>
    <property type="evidence" value="ECO:0007669"/>
    <property type="project" value="UniProtKB-KW"/>
</dbReference>
<evidence type="ECO:0000256" key="18">
    <source>
        <dbReference type="PIRSR" id="PIRSR640198-3"/>
    </source>
</evidence>
<name>A0AA39H4T1_9BILA</name>
<keyword evidence="3" id="KW-0808">Transferase</keyword>
<feature type="domain" description="Fido" evidence="20">
    <location>
        <begin position="306"/>
        <end position="441"/>
    </location>
</feature>
<evidence type="ECO:0000256" key="6">
    <source>
        <dbReference type="ARBA" id="ARBA00022737"/>
    </source>
</evidence>
<dbReference type="AlphaFoldDB" id="A0AA39H4T1"/>
<dbReference type="PANTHER" id="PTHR13504:SF34">
    <property type="entry name" value="PROTEIN ADENYLYLTRANSFERASE FICD"/>
    <property type="match status" value="1"/>
</dbReference>
<dbReference type="InterPro" id="IPR003812">
    <property type="entry name" value="Fido"/>
</dbReference>
<gene>
    <name evidence="21" type="ORF">QR680_002268</name>
</gene>
<evidence type="ECO:0000256" key="10">
    <source>
        <dbReference type="ARBA" id="ARBA00022989"/>
    </source>
</evidence>
<dbReference type="GO" id="GO:0016020">
    <property type="term" value="C:membrane"/>
    <property type="evidence" value="ECO:0007669"/>
    <property type="project" value="UniProtKB-SubCell"/>
</dbReference>
<dbReference type="Gene3D" id="1.10.3290.10">
    <property type="entry name" value="Fido-like domain"/>
    <property type="match status" value="1"/>
</dbReference>
<dbReference type="SUPFAM" id="SSF48452">
    <property type="entry name" value="TPR-like"/>
    <property type="match status" value="1"/>
</dbReference>
<sequence length="473" mass="53491">MTAMNESAGHPISFGNHWLKTVLVSALVSLSIHLVCINVPRNPSEVICTYHLPSTAKRLLSCTTTSPVPQLPARRGNVFVVEDPIRLHHWQLDEDGDLSTDKRNKGETVPHSITYVPEKKKWTDSEARAALQAAARSRKHGDHKKAQVIIEHAMNLAPEHPDVLTEYGIFVETVRHDVVLAENMYRRALGYNPYHPEALIRRAKTLPLVEEIDNKMLQEIHRKHKYFLQIPRKNPALRRAMQESYFQYVYHTVALEGNTMSLVETRSVLETKMVVNGKSVIEHNEILGMDAALRYLNRSLVHVGKLTLNDILSIHRRVLGFVDPIAAGQLRTTQVFVGSFTPTGPENVASDMFQMLEWLNDEETLQIDPVELAALAHYKLVYIHPFVDGNGRTARLLMNLILMQAGFPPVIIPVEERLTYYKCLQEANQGDLRPFIRFIAKLTDNTLQSYINSASTCEAVECSRSISTPTIVT</sequence>
<comment type="catalytic activity">
    <reaction evidence="13">
        <text>L-threonyl-[protein] + ATP = 3-O-(5'-adenylyl)-L-threonyl-[protein] + diphosphate</text>
        <dbReference type="Rhea" id="RHEA:54292"/>
        <dbReference type="Rhea" id="RHEA-COMP:11060"/>
        <dbReference type="Rhea" id="RHEA-COMP:13847"/>
        <dbReference type="ChEBI" id="CHEBI:30013"/>
        <dbReference type="ChEBI" id="CHEBI:30616"/>
        <dbReference type="ChEBI" id="CHEBI:33019"/>
        <dbReference type="ChEBI" id="CHEBI:138113"/>
        <dbReference type="EC" id="2.7.7.108"/>
    </reaction>
</comment>
<feature type="binding site" evidence="17">
    <location>
        <begin position="388"/>
        <end position="395"/>
    </location>
    <ligand>
        <name>ATP</name>
        <dbReference type="ChEBI" id="CHEBI:30616"/>
    </ligand>
</feature>
<dbReference type="SUPFAM" id="SSF140931">
    <property type="entry name" value="Fic-like"/>
    <property type="match status" value="1"/>
</dbReference>
<evidence type="ECO:0000256" key="13">
    <source>
        <dbReference type="ARBA" id="ARBA00047939"/>
    </source>
</evidence>
<keyword evidence="11" id="KW-0472">Membrane</keyword>
<dbReference type="PANTHER" id="PTHR13504">
    <property type="entry name" value="FIDO DOMAIN-CONTAINING PROTEIN DDB_G0283145"/>
    <property type="match status" value="1"/>
</dbReference>
<evidence type="ECO:0000256" key="2">
    <source>
        <dbReference type="ARBA" id="ARBA00009742"/>
    </source>
</evidence>
<comment type="catalytic activity">
    <reaction evidence="15">
        <text>3-O-(5'-adenylyl)-L-threonyl-[protein] + H2O = L-threonyl-[protein] + AMP + H(+)</text>
        <dbReference type="Rhea" id="RHEA:55932"/>
        <dbReference type="Rhea" id="RHEA-COMP:11060"/>
        <dbReference type="Rhea" id="RHEA-COMP:13847"/>
        <dbReference type="ChEBI" id="CHEBI:15377"/>
        <dbReference type="ChEBI" id="CHEBI:15378"/>
        <dbReference type="ChEBI" id="CHEBI:30013"/>
        <dbReference type="ChEBI" id="CHEBI:138113"/>
        <dbReference type="ChEBI" id="CHEBI:456215"/>
    </reaction>
</comment>
<evidence type="ECO:0000256" key="7">
    <source>
        <dbReference type="ARBA" id="ARBA00022741"/>
    </source>
</evidence>
<evidence type="ECO:0000256" key="16">
    <source>
        <dbReference type="PIRSR" id="PIRSR640198-1"/>
    </source>
</evidence>
<dbReference type="InterPro" id="IPR011990">
    <property type="entry name" value="TPR-like_helical_dom_sf"/>
</dbReference>
<evidence type="ECO:0000256" key="8">
    <source>
        <dbReference type="ARBA" id="ARBA00022803"/>
    </source>
</evidence>
<evidence type="ECO:0000256" key="5">
    <source>
        <dbReference type="ARBA" id="ARBA00022695"/>
    </source>
</evidence>
<keyword evidence="5" id="KW-0548">Nucleotidyltransferase</keyword>
<evidence type="ECO:0000256" key="17">
    <source>
        <dbReference type="PIRSR" id="PIRSR640198-2"/>
    </source>
</evidence>
<evidence type="ECO:0000256" key="12">
    <source>
        <dbReference type="ARBA" id="ARBA00034531"/>
    </source>
</evidence>
<evidence type="ECO:0000256" key="3">
    <source>
        <dbReference type="ARBA" id="ARBA00022679"/>
    </source>
</evidence>
<evidence type="ECO:0000256" key="15">
    <source>
        <dbReference type="ARBA" id="ARBA00049297"/>
    </source>
</evidence>
<comment type="catalytic activity">
    <reaction evidence="14">
        <text>L-tyrosyl-[protein] + ATP = O-(5'-adenylyl)-L-tyrosyl-[protein] + diphosphate</text>
        <dbReference type="Rhea" id="RHEA:54288"/>
        <dbReference type="Rhea" id="RHEA-COMP:10136"/>
        <dbReference type="Rhea" id="RHEA-COMP:13846"/>
        <dbReference type="ChEBI" id="CHEBI:30616"/>
        <dbReference type="ChEBI" id="CHEBI:33019"/>
        <dbReference type="ChEBI" id="CHEBI:46858"/>
        <dbReference type="ChEBI" id="CHEBI:83624"/>
        <dbReference type="EC" id="2.7.7.108"/>
    </reaction>
</comment>
<keyword evidence="10" id="KW-1133">Transmembrane helix</keyword>
<comment type="caution">
    <text evidence="21">The sequence shown here is derived from an EMBL/GenBank/DDBJ whole genome shotgun (WGS) entry which is preliminary data.</text>
</comment>
<evidence type="ECO:0000256" key="14">
    <source>
        <dbReference type="ARBA" id="ARBA00048696"/>
    </source>
</evidence>
<keyword evidence="7 17" id="KW-0547">Nucleotide-binding</keyword>
<keyword evidence="4" id="KW-0812">Transmembrane</keyword>
<evidence type="ECO:0000256" key="9">
    <source>
        <dbReference type="ARBA" id="ARBA00022840"/>
    </source>
</evidence>
<comment type="similarity">
    <text evidence="2">Belongs to the fic family.</text>
</comment>
<dbReference type="GO" id="GO:0070733">
    <property type="term" value="F:AMPylase activity"/>
    <property type="evidence" value="ECO:0007669"/>
    <property type="project" value="UniProtKB-EC"/>
</dbReference>
<proteinExistence type="inferred from homology"/>
<keyword evidence="22" id="KW-1185">Reference proteome</keyword>
<dbReference type="Pfam" id="PF02661">
    <property type="entry name" value="Fic"/>
    <property type="match status" value="1"/>
</dbReference>
<dbReference type="EC" id="2.7.7.108" evidence="12"/>
<accession>A0AA39H4T1</accession>
<feature type="binding site" evidence="17">
    <location>
        <position position="428"/>
    </location>
    <ligand>
        <name>ATP</name>
        <dbReference type="ChEBI" id="CHEBI:30616"/>
    </ligand>
</feature>
<protein>
    <recommendedName>
        <fullName evidence="12">protein adenylyltransferase</fullName>
        <ecNumber evidence="12">2.7.7.108</ecNumber>
    </recommendedName>
</protein>
<evidence type="ECO:0000256" key="11">
    <source>
        <dbReference type="ARBA" id="ARBA00023136"/>
    </source>
</evidence>
<dbReference type="PROSITE" id="PS51459">
    <property type="entry name" value="FIDO"/>
    <property type="match status" value="1"/>
</dbReference>
<evidence type="ECO:0000313" key="21">
    <source>
        <dbReference type="EMBL" id="KAK0397782.1"/>
    </source>
</evidence>
<evidence type="ECO:0000256" key="4">
    <source>
        <dbReference type="ARBA" id="ARBA00022692"/>
    </source>
</evidence>
<feature type="site" description="Important for autoinhibition of adenylyltransferase activity" evidence="18">
    <location>
        <position position="256"/>
    </location>
</feature>
<evidence type="ECO:0000256" key="19">
    <source>
        <dbReference type="PIRSR" id="PIRSR640198-4"/>
    </source>
</evidence>
<reference evidence="21" key="1">
    <citation type="submission" date="2023-06" db="EMBL/GenBank/DDBJ databases">
        <title>Genomic analysis of the entomopathogenic nematode Steinernema hermaphroditum.</title>
        <authorList>
            <person name="Schwarz E.M."/>
            <person name="Heppert J.K."/>
            <person name="Baniya A."/>
            <person name="Schwartz H.T."/>
            <person name="Tan C.-H."/>
            <person name="Antoshechkin I."/>
            <person name="Sternberg P.W."/>
            <person name="Goodrich-Blair H."/>
            <person name="Dillman A.R."/>
        </authorList>
    </citation>
    <scope>NUCLEOTIDE SEQUENCE</scope>
    <source>
        <strain evidence="21">PS9179</strain>
        <tissue evidence="21">Whole animal</tissue>
    </source>
</reference>
<organism evidence="21 22">
    <name type="scientific">Steinernema hermaphroditum</name>
    <dbReference type="NCBI Taxonomy" id="289476"/>
    <lineage>
        <taxon>Eukaryota</taxon>
        <taxon>Metazoa</taxon>
        <taxon>Ecdysozoa</taxon>
        <taxon>Nematoda</taxon>
        <taxon>Chromadorea</taxon>
        <taxon>Rhabditida</taxon>
        <taxon>Tylenchina</taxon>
        <taxon>Panagrolaimomorpha</taxon>
        <taxon>Strongyloidoidea</taxon>
        <taxon>Steinernematidae</taxon>
        <taxon>Steinernema</taxon>
    </lineage>
</organism>
<dbReference type="Gene3D" id="1.25.40.10">
    <property type="entry name" value="Tetratricopeptide repeat domain"/>
    <property type="match status" value="1"/>
</dbReference>
<evidence type="ECO:0000256" key="1">
    <source>
        <dbReference type="ARBA" id="ARBA00004167"/>
    </source>
</evidence>
<evidence type="ECO:0000259" key="20">
    <source>
        <dbReference type="PROSITE" id="PS51459"/>
    </source>
</evidence>
<dbReference type="Proteomes" id="UP001175271">
    <property type="component" value="Unassembled WGS sequence"/>
</dbReference>
<feature type="glycosylation site" description="N-linked (GlcNAc...) asparagine" evidence="19">
    <location>
        <position position="297"/>
    </location>
</feature>
<keyword evidence="6" id="KW-0677">Repeat</keyword>
<feature type="active site" evidence="16">
    <location>
        <position position="384"/>
    </location>
</feature>
<comment type="subcellular location">
    <subcellularLocation>
        <location evidence="1">Membrane</location>
        <topology evidence="1">Single-pass membrane protein</topology>
    </subcellularLocation>
</comment>
<evidence type="ECO:0000313" key="22">
    <source>
        <dbReference type="Proteomes" id="UP001175271"/>
    </source>
</evidence>
<dbReference type="EMBL" id="JAUCMV010000005">
    <property type="protein sequence ID" value="KAK0397782.1"/>
    <property type="molecule type" value="Genomic_DNA"/>
</dbReference>
<keyword evidence="9 17" id="KW-0067">ATP-binding</keyword>